<evidence type="ECO:0000313" key="3">
    <source>
        <dbReference type="Proteomes" id="UP000307841"/>
    </source>
</evidence>
<proteinExistence type="predicted"/>
<feature type="compositionally biased region" description="Basic and acidic residues" evidence="1">
    <location>
        <begin position="69"/>
        <end position="80"/>
    </location>
</feature>
<comment type="caution">
    <text evidence="2">The sequence shown here is derived from an EMBL/GenBank/DDBJ whole genome shotgun (WGS) entry which is preliminary data.</text>
</comment>
<feature type="compositionally biased region" description="Polar residues" evidence="1">
    <location>
        <begin position="45"/>
        <end position="68"/>
    </location>
</feature>
<protein>
    <submittedName>
        <fullName evidence="2">Uncharacterized protein</fullName>
    </submittedName>
</protein>
<evidence type="ECO:0000256" key="1">
    <source>
        <dbReference type="SAM" id="MobiDB-lite"/>
    </source>
</evidence>
<accession>A0A4U2Y4C1</accession>
<feature type="region of interest" description="Disordered" evidence="1">
    <location>
        <begin position="14"/>
        <end position="80"/>
    </location>
</feature>
<name>A0A4U2Y4C1_9BACL</name>
<dbReference type="AlphaFoldDB" id="A0A4U2Y4C1"/>
<dbReference type="EMBL" id="SZNK01000001">
    <property type="protein sequence ID" value="TKI54934.1"/>
    <property type="molecule type" value="Genomic_DNA"/>
</dbReference>
<organism evidence="2 3">
    <name type="scientific">Brevibacillus antibioticus</name>
    <dbReference type="NCBI Taxonomy" id="2570228"/>
    <lineage>
        <taxon>Bacteria</taxon>
        <taxon>Bacillati</taxon>
        <taxon>Bacillota</taxon>
        <taxon>Bacilli</taxon>
        <taxon>Bacillales</taxon>
        <taxon>Paenibacillaceae</taxon>
        <taxon>Brevibacillus</taxon>
    </lineage>
</organism>
<evidence type="ECO:0000313" key="2">
    <source>
        <dbReference type="EMBL" id="TKI54934.1"/>
    </source>
</evidence>
<sequence>MDEIIIEGDVFQLKGNEDGTGSYESKNNKKYHSENIFDGSKGNGKEQTQSQNNSRNIENTVRTRSQSKVRSEPFDGYLKR</sequence>
<dbReference type="Proteomes" id="UP000307841">
    <property type="component" value="Unassembled WGS sequence"/>
</dbReference>
<reference evidence="2 3" key="1">
    <citation type="submission" date="2019-04" db="EMBL/GenBank/DDBJ databases">
        <title>Whole genome sequencing of Brevibacillus sp. TGS2-1.</title>
        <authorList>
            <person name="Choi A."/>
        </authorList>
    </citation>
    <scope>NUCLEOTIDE SEQUENCE [LARGE SCALE GENOMIC DNA]</scope>
    <source>
        <strain evidence="2 3">TGS2-1</strain>
    </source>
</reference>
<gene>
    <name evidence="2" type="ORF">E8L90_05440</name>
</gene>
<keyword evidence="3" id="KW-1185">Reference proteome</keyword>
<dbReference type="RefSeq" id="WP_137028334.1">
    <property type="nucleotide sequence ID" value="NZ_SZNK01000001.1"/>
</dbReference>